<evidence type="ECO:0000256" key="5">
    <source>
        <dbReference type="SAM" id="Phobius"/>
    </source>
</evidence>
<dbReference type="PANTHER" id="PTHR16201">
    <property type="entry name" value="SEVEN TRANSMEMBRANE PROTEIN 1-RELATED"/>
    <property type="match status" value="1"/>
</dbReference>
<name>A0ABR2JTI6_9EUKA</name>
<evidence type="ECO:0000313" key="7">
    <source>
        <dbReference type="Proteomes" id="UP001470230"/>
    </source>
</evidence>
<proteinExistence type="predicted"/>
<evidence type="ECO:0000256" key="1">
    <source>
        <dbReference type="ARBA" id="ARBA00004141"/>
    </source>
</evidence>
<comment type="subcellular location">
    <subcellularLocation>
        <location evidence="1">Membrane</location>
        <topology evidence="1">Multi-pass membrane protein</topology>
    </subcellularLocation>
</comment>
<organism evidence="6 7">
    <name type="scientific">Tritrichomonas musculus</name>
    <dbReference type="NCBI Taxonomy" id="1915356"/>
    <lineage>
        <taxon>Eukaryota</taxon>
        <taxon>Metamonada</taxon>
        <taxon>Parabasalia</taxon>
        <taxon>Tritrichomonadida</taxon>
        <taxon>Tritrichomonadidae</taxon>
        <taxon>Tritrichomonas</taxon>
    </lineage>
</organism>
<evidence type="ECO:0000313" key="6">
    <source>
        <dbReference type="EMBL" id="KAK8882187.1"/>
    </source>
</evidence>
<dbReference type="EMBL" id="JAPFFF010000009">
    <property type="protein sequence ID" value="KAK8882187.1"/>
    <property type="molecule type" value="Genomic_DNA"/>
</dbReference>
<dbReference type="Proteomes" id="UP001470230">
    <property type="component" value="Unassembled WGS sequence"/>
</dbReference>
<dbReference type="Gene3D" id="1.20.1280.290">
    <property type="match status" value="1"/>
</dbReference>
<evidence type="ECO:0000256" key="4">
    <source>
        <dbReference type="ARBA" id="ARBA00023136"/>
    </source>
</evidence>
<gene>
    <name evidence="6" type="ORF">M9Y10_044827</name>
</gene>
<feature type="transmembrane region" description="Helical" evidence="5">
    <location>
        <begin position="110"/>
        <end position="130"/>
    </location>
</feature>
<evidence type="ECO:0008006" key="8">
    <source>
        <dbReference type="Google" id="ProtNLM"/>
    </source>
</evidence>
<keyword evidence="3 5" id="KW-1133">Transmembrane helix</keyword>
<feature type="transmembrane region" description="Helical" evidence="5">
    <location>
        <begin position="32"/>
        <end position="50"/>
    </location>
</feature>
<dbReference type="Pfam" id="PF04193">
    <property type="entry name" value="PQ-loop"/>
    <property type="match status" value="1"/>
</dbReference>
<feature type="transmembrane region" description="Helical" evidence="5">
    <location>
        <begin position="78"/>
        <end position="98"/>
    </location>
</feature>
<accession>A0ABR2JTI6</accession>
<protein>
    <recommendedName>
        <fullName evidence="8">PQ loop repeat family protein</fullName>
    </recommendedName>
</protein>
<feature type="transmembrane region" description="Helical" evidence="5">
    <location>
        <begin position="151"/>
        <end position="172"/>
    </location>
</feature>
<dbReference type="PANTHER" id="PTHR16201:SF11">
    <property type="entry name" value="PQ-LOOP REPEAT-CONTAINING PROTEIN"/>
    <property type="match status" value="1"/>
</dbReference>
<sequence length="303" mass="35454">MSDGDDEFGNGISYEYLTGLTDYYFRFPKVEIYWQIIGLVFFLTNFFSFIPQTVELVESRSAFGIEPLATFCQSLGHFLQFLNLVCFKCLDFVGFFQYPNKSAFPRILTYFNLFFQWMMFLPTPFQTFIYHDREPRESRKQNVIRADWIKAVCQCTLLVPTDLALFLIWLILGLLRGFERSESTRYGEICGTISTALEFTFFVPQMYTTCKLRDGGSLSLLMLEIQAPADLCNALYMWFGTKDHWTTWLTTLVDAIEEFTLLGTCLMFNCLKKRRNRLLEKDRQLSMSLTASMEPEPLSYDQF</sequence>
<dbReference type="InterPro" id="IPR051415">
    <property type="entry name" value="LAAT-1"/>
</dbReference>
<keyword evidence="4 5" id="KW-0472">Membrane</keyword>
<keyword evidence="2 5" id="KW-0812">Transmembrane</keyword>
<evidence type="ECO:0000256" key="2">
    <source>
        <dbReference type="ARBA" id="ARBA00022692"/>
    </source>
</evidence>
<dbReference type="InterPro" id="IPR006603">
    <property type="entry name" value="PQ-loop_rpt"/>
</dbReference>
<reference evidence="6 7" key="1">
    <citation type="submission" date="2024-04" db="EMBL/GenBank/DDBJ databases">
        <title>Tritrichomonas musculus Genome.</title>
        <authorList>
            <person name="Alves-Ferreira E."/>
            <person name="Grigg M."/>
            <person name="Lorenzi H."/>
            <person name="Galac M."/>
        </authorList>
    </citation>
    <scope>NUCLEOTIDE SEQUENCE [LARGE SCALE GENOMIC DNA]</scope>
    <source>
        <strain evidence="6 7">EAF2021</strain>
    </source>
</reference>
<keyword evidence="7" id="KW-1185">Reference proteome</keyword>
<evidence type="ECO:0000256" key="3">
    <source>
        <dbReference type="ARBA" id="ARBA00022989"/>
    </source>
</evidence>
<comment type="caution">
    <text evidence="6">The sequence shown here is derived from an EMBL/GenBank/DDBJ whole genome shotgun (WGS) entry which is preliminary data.</text>
</comment>